<evidence type="ECO:0000256" key="1">
    <source>
        <dbReference type="SAM" id="MobiDB-lite"/>
    </source>
</evidence>
<sequence>MDLRAVEYIEKHYSNFSGLQFSRVFKLQSLQDTKREFYDAIKSISNRSLKAKKNGKDLILWARRVKKHNLDFFDDQAVKIHFYSIHRRSLLYSKKLLDVQDEVEFTNDQLAENQKTQEEEEEEAIEETHEEATEENHEEADDGTNETDELNEQKDTEQTENLLNIPSGDFRMKFERCFNKMKAEEKWYLSNGKCVEDELFAFGMQCKEEHPCHSFIVDLTDTNYQKYRVFNDDELQEIGSFREKKLPTMPSKLRDYFNKYNLTTTTALRQKIFAPEQLDEEYSQDMDWIRFTVYSFVREYESESFKRSHSEEWYKAHVWHFLDTVFNNVNEIEVLRVDSAYLRGEKASFSSSKRKNKDRSIGAIDSLVSKKVGSKCDMIFRKLVCNHDDILEFGATETGKDYDGDDATKKLIEGCIKLPKCLKDMLDNLAMNIQAIGDIEVVGFIHSGLQSCLVRADRPTPYTTRITRVRSVHISSDISNFGPSVLPSMYSAWLAREIVKRVLLLLPTSPTAVSNADSSWLETYWTSSKPFVVPETSTSSATSNRSNKKIKNMR</sequence>
<keyword evidence="3" id="KW-1185">Reference proteome</keyword>
<organism evidence="2 3">
    <name type="scientific">Mucor plumbeus</name>
    <dbReference type="NCBI Taxonomy" id="97098"/>
    <lineage>
        <taxon>Eukaryota</taxon>
        <taxon>Fungi</taxon>
        <taxon>Fungi incertae sedis</taxon>
        <taxon>Mucoromycota</taxon>
        <taxon>Mucoromycotina</taxon>
        <taxon>Mucoromycetes</taxon>
        <taxon>Mucorales</taxon>
        <taxon>Mucorineae</taxon>
        <taxon>Mucoraceae</taxon>
        <taxon>Mucor</taxon>
    </lineage>
</organism>
<feature type="region of interest" description="Disordered" evidence="1">
    <location>
        <begin position="110"/>
        <end position="162"/>
    </location>
</feature>
<dbReference type="AlphaFoldDB" id="A0A8H7QPM2"/>
<evidence type="ECO:0000313" key="2">
    <source>
        <dbReference type="EMBL" id="KAG2196488.1"/>
    </source>
</evidence>
<dbReference type="EMBL" id="JAEPRC010000474">
    <property type="protein sequence ID" value="KAG2196488.1"/>
    <property type="molecule type" value="Genomic_DNA"/>
</dbReference>
<feature type="compositionally biased region" description="Acidic residues" evidence="1">
    <location>
        <begin position="136"/>
        <end position="150"/>
    </location>
</feature>
<evidence type="ECO:0000313" key="3">
    <source>
        <dbReference type="Proteomes" id="UP000650833"/>
    </source>
</evidence>
<comment type="caution">
    <text evidence="2">The sequence shown here is derived from an EMBL/GenBank/DDBJ whole genome shotgun (WGS) entry which is preliminary data.</text>
</comment>
<gene>
    <name evidence="2" type="ORF">INT46_001233</name>
</gene>
<name>A0A8H7QPM2_9FUNG</name>
<reference evidence="2" key="1">
    <citation type="submission" date="2020-12" db="EMBL/GenBank/DDBJ databases">
        <title>Metabolic potential, ecology and presence of endohyphal bacteria is reflected in genomic diversity of Mucoromycotina.</title>
        <authorList>
            <person name="Muszewska A."/>
            <person name="Okrasinska A."/>
            <person name="Steczkiewicz K."/>
            <person name="Drgas O."/>
            <person name="Orlowska M."/>
            <person name="Perlinska-Lenart U."/>
            <person name="Aleksandrzak-Piekarczyk T."/>
            <person name="Szatraj K."/>
            <person name="Zielenkiewicz U."/>
            <person name="Pilsyk S."/>
            <person name="Malc E."/>
            <person name="Mieczkowski P."/>
            <person name="Kruszewska J.S."/>
            <person name="Biernat P."/>
            <person name="Pawlowska J."/>
        </authorList>
    </citation>
    <scope>NUCLEOTIDE SEQUENCE</scope>
    <source>
        <strain evidence="2">CBS 226.32</strain>
    </source>
</reference>
<accession>A0A8H7QPM2</accession>
<dbReference type="Proteomes" id="UP000650833">
    <property type="component" value="Unassembled WGS sequence"/>
</dbReference>
<feature type="region of interest" description="Disordered" evidence="1">
    <location>
        <begin position="533"/>
        <end position="554"/>
    </location>
</feature>
<dbReference type="OrthoDB" id="2264732at2759"/>
<proteinExistence type="predicted"/>
<feature type="compositionally biased region" description="Basic and acidic residues" evidence="1">
    <location>
        <begin position="126"/>
        <end position="135"/>
    </location>
</feature>
<protein>
    <submittedName>
        <fullName evidence="2">Uncharacterized protein</fullName>
    </submittedName>
</protein>